<name>A0A0F9KXL8_9ZZZZ</name>
<gene>
    <name evidence="2" type="ORF">LCGC14_1648470</name>
</gene>
<dbReference type="EMBL" id="LAZR01013831">
    <property type="protein sequence ID" value="KKM20145.1"/>
    <property type="molecule type" value="Genomic_DNA"/>
</dbReference>
<reference evidence="2" key="1">
    <citation type="journal article" date="2015" name="Nature">
        <title>Complex archaea that bridge the gap between prokaryotes and eukaryotes.</title>
        <authorList>
            <person name="Spang A."/>
            <person name="Saw J.H."/>
            <person name="Jorgensen S.L."/>
            <person name="Zaremba-Niedzwiedzka K."/>
            <person name="Martijn J."/>
            <person name="Lind A.E."/>
            <person name="van Eijk R."/>
            <person name="Schleper C."/>
            <person name="Guy L."/>
            <person name="Ettema T.J."/>
        </authorList>
    </citation>
    <scope>NUCLEOTIDE SEQUENCE</scope>
</reference>
<dbReference type="AlphaFoldDB" id="A0A0F9KXL8"/>
<accession>A0A0F9KXL8</accession>
<dbReference type="GO" id="GO:0008270">
    <property type="term" value="F:zinc ion binding"/>
    <property type="evidence" value="ECO:0007669"/>
    <property type="project" value="InterPro"/>
</dbReference>
<dbReference type="InterPro" id="IPR036977">
    <property type="entry name" value="DNA_primase_Znf_CHC2"/>
</dbReference>
<dbReference type="SUPFAM" id="SSF56747">
    <property type="entry name" value="Prim-pol domain"/>
    <property type="match status" value="1"/>
</dbReference>
<dbReference type="InterPro" id="IPR015330">
    <property type="entry name" value="DNA_primase/pol_bifunc_N"/>
</dbReference>
<evidence type="ECO:0000259" key="1">
    <source>
        <dbReference type="SMART" id="SM00943"/>
    </source>
</evidence>
<dbReference type="GO" id="GO:0006260">
    <property type="term" value="P:DNA replication"/>
    <property type="evidence" value="ECO:0007669"/>
    <property type="project" value="InterPro"/>
</dbReference>
<dbReference type="GO" id="GO:0003677">
    <property type="term" value="F:DNA binding"/>
    <property type="evidence" value="ECO:0007669"/>
    <property type="project" value="InterPro"/>
</dbReference>
<sequence length="445" mass="51903">MYKELILNKILDYLKLVKWEFRKAGKVTMIKCVYCKKDPMSANVIPNTSIIKCFPCKKDFNLIDIVRQLEPDKKDLKEEDILQYLKEGLKVDVTTEKEENDLDELLSRYEELGFDCVPIANHAKNPIEKEWQLKSHKSKEEWESWLASGLNFGVKSGELSNLTIIDIDQLEVPEELKPLLGDTLIQKTPHGWQYYYKFESDIPKTRIEKYKIDIENTGGQCVIQPSITDNQKRHFLDLNKVPIKMPDELKKILLSKATVPRKTQSERIRENIETGNFKIKPEDFKLINNNLEGICNSSFVSLGGILRQELNTHQTEFVLQTFNRHLLENPMDDKAIRGMCRELDNYIVFDEQELAHEILEYLKDVKASTKSDLELAISGNWTKGETKKRLNKTLQYLIKEDKITQRGKKIEIVEEMEWKDTIVDVGVPVDFKVPYFHNYAHFNKG</sequence>
<feature type="non-terminal residue" evidence="2">
    <location>
        <position position="445"/>
    </location>
</feature>
<dbReference type="Pfam" id="PF09250">
    <property type="entry name" value="Prim-Pol"/>
    <property type="match status" value="1"/>
</dbReference>
<comment type="caution">
    <text evidence="2">The sequence shown here is derived from an EMBL/GenBank/DDBJ whole genome shotgun (WGS) entry which is preliminary data.</text>
</comment>
<dbReference type="CDD" id="cd04859">
    <property type="entry name" value="Prim_Pol"/>
    <property type="match status" value="1"/>
</dbReference>
<dbReference type="Gene3D" id="3.90.580.10">
    <property type="entry name" value="Zinc finger, CHC2-type domain"/>
    <property type="match status" value="1"/>
</dbReference>
<feature type="domain" description="DNA primase/polymerase bifunctional N-terminal" evidence="1">
    <location>
        <begin position="106"/>
        <end position="249"/>
    </location>
</feature>
<dbReference type="Gene3D" id="3.30.720.160">
    <property type="entry name" value="Bifunctional DNA primase/polymerase, N-terminal"/>
    <property type="match status" value="1"/>
</dbReference>
<proteinExistence type="predicted"/>
<evidence type="ECO:0000313" key="2">
    <source>
        <dbReference type="EMBL" id="KKM20145.1"/>
    </source>
</evidence>
<protein>
    <recommendedName>
        <fullName evidence="1">DNA primase/polymerase bifunctional N-terminal domain-containing protein</fullName>
    </recommendedName>
</protein>
<organism evidence="2">
    <name type="scientific">marine sediment metagenome</name>
    <dbReference type="NCBI Taxonomy" id="412755"/>
    <lineage>
        <taxon>unclassified sequences</taxon>
        <taxon>metagenomes</taxon>
        <taxon>ecological metagenomes</taxon>
    </lineage>
</organism>
<dbReference type="SMART" id="SM00943">
    <property type="entry name" value="Prim-Pol"/>
    <property type="match status" value="1"/>
</dbReference>